<proteinExistence type="inferred from homology"/>
<dbReference type="InterPro" id="IPR035906">
    <property type="entry name" value="MetI-like_sf"/>
</dbReference>
<evidence type="ECO:0000256" key="1">
    <source>
        <dbReference type="ARBA" id="ARBA00004651"/>
    </source>
</evidence>
<keyword evidence="6 7" id="KW-0472">Membrane</keyword>
<dbReference type="Proteomes" id="UP000311605">
    <property type="component" value="Unassembled WGS sequence"/>
</dbReference>
<dbReference type="PANTHER" id="PTHR30193">
    <property type="entry name" value="ABC TRANSPORTER PERMEASE PROTEIN"/>
    <property type="match status" value="1"/>
</dbReference>
<evidence type="ECO:0000256" key="2">
    <source>
        <dbReference type="ARBA" id="ARBA00022448"/>
    </source>
</evidence>
<feature type="transmembrane region" description="Helical" evidence="7">
    <location>
        <begin position="93"/>
        <end position="112"/>
    </location>
</feature>
<evidence type="ECO:0000256" key="6">
    <source>
        <dbReference type="ARBA" id="ARBA00023136"/>
    </source>
</evidence>
<feature type="transmembrane region" description="Helical" evidence="7">
    <location>
        <begin position="164"/>
        <end position="186"/>
    </location>
</feature>
<feature type="transmembrane region" description="Helical" evidence="7">
    <location>
        <begin position="233"/>
        <end position="253"/>
    </location>
</feature>
<organism evidence="9 10">
    <name type="scientific">Aliirhizobium smilacinae</name>
    <dbReference type="NCBI Taxonomy" id="1395944"/>
    <lineage>
        <taxon>Bacteria</taxon>
        <taxon>Pseudomonadati</taxon>
        <taxon>Pseudomonadota</taxon>
        <taxon>Alphaproteobacteria</taxon>
        <taxon>Hyphomicrobiales</taxon>
        <taxon>Rhizobiaceae</taxon>
        <taxon>Aliirhizobium</taxon>
    </lineage>
</organism>
<comment type="similarity">
    <text evidence="7">Belongs to the binding-protein-dependent transport system permease family.</text>
</comment>
<dbReference type="PANTHER" id="PTHR30193:SF41">
    <property type="entry name" value="DIACETYLCHITOBIOSE UPTAKE SYSTEM PERMEASE PROTEIN NGCF"/>
    <property type="match status" value="1"/>
</dbReference>
<evidence type="ECO:0000259" key="8">
    <source>
        <dbReference type="PROSITE" id="PS50928"/>
    </source>
</evidence>
<dbReference type="GO" id="GO:0005886">
    <property type="term" value="C:plasma membrane"/>
    <property type="evidence" value="ECO:0007669"/>
    <property type="project" value="UniProtKB-SubCell"/>
</dbReference>
<evidence type="ECO:0000256" key="4">
    <source>
        <dbReference type="ARBA" id="ARBA00022692"/>
    </source>
</evidence>
<dbReference type="PROSITE" id="PS50928">
    <property type="entry name" value="ABC_TM1"/>
    <property type="match status" value="1"/>
</dbReference>
<protein>
    <submittedName>
        <fullName evidence="9">Sugar ABC transporter permease</fullName>
    </submittedName>
</protein>
<keyword evidence="10" id="KW-1185">Reference proteome</keyword>
<feature type="transmembrane region" description="Helical" evidence="7">
    <location>
        <begin position="273"/>
        <end position="297"/>
    </location>
</feature>
<gene>
    <name evidence="9" type="ORF">FHP24_20785</name>
</gene>
<dbReference type="InterPro" id="IPR051393">
    <property type="entry name" value="ABC_transporter_permease"/>
</dbReference>
<accession>A0A5C4XDY8</accession>
<dbReference type="EMBL" id="VDMN01000005">
    <property type="protein sequence ID" value="TNM61696.1"/>
    <property type="molecule type" value="Genomic_DNA"/>
</dbReference>
<sequence>MTTMIGSRPTLSPAARIARMHRQGKLTALLLFLPPALVLFTLFVIWPIFNAANLSFFKWSGYGAIDNFVGTQNYQRLANHSVFHQSLWNSVKLILASLFIQIPLALTLALLIYKKTSANTAFRLIFFAPYILAEIASGVIWSFIFDGDFGVSGQIAAALGIDPFYILADRQFAFLAIITVVVWKYFGYHMMIFIAALQAVPDDLLEAADIDGASRLQKVFYVKLPLIMHAIKLSAFFAIVGALQVFDIIIPLTNGGPSNSTHSIVSYLYTYGLAQLNVGYGAAVGVVLFILCMVTAFSYKRLAMGKGGAL</sequence>
<evidence type="ECO:0000256" key="5">
    <source>
        <dbReference type="ARBA" id="ARBA00022989"/>
    </source>
</evidence>
<comment type="caution">
    <text evidence="9">The sequence shown here is derived from an EMBL/GenBank/DDBJ whole genome shotgun (WGS) entry which is preliminary data.</text>
</comment>
<keyword evidence="5 7" id="KW-1133">Transmembrane helix</keyword>
<feature type="transmembrane region" description="Helical" evidence="7">
    <location>
        <begin position="26"/>
        <end position="49"/>
    </location>
</feature>
<dbReference type="GO" id="GO:0055085">
    <property type="term" value="P:transmembrane transport"/>
    <property type="evidence" value="ECO:0007669"/>
    <property type="project" value="InterPro"/>
</dbReference>
<dbReference type="CDD" id="cd06261">
    <property type="entry name" value="TM_PBP2"/>
    <property type="match status" value="1"/>
</dbReference>
<feature type="transmembrane region" description="Helical" evidence="7">
    <location>
        <begin position="124"/>
        <end position="144"/>
    </location>
</feature>
<reference evidence="9 10" key="1">
    <citation type="submission" date="2019-06" db="EMBL/GenBank/DDBJ databases">
        <title>The draft genome of Rhizobium smilacinae PTYR-5.</title>
        <authorList>
            <person name="Liu L."/>
            <person name="Li L."/>
            <person name="Zhang X."/>
        </authorList>
    </citation>
    <scope>NUCLEOTIDE SEQUENCE [LARGE SCALE GENOMIC DNA]</scope>
    <source>
        <strain evidence="9 10">PTYR-5</strain>
    </source>
</reference>
<dbReference type="Pfam" id="PF00528">
    <property type="entry name" value="BPD_transp_1"/>
    <property type="match status" value="1"/>
</dbReference>
<dbReference type="AlphaFoldDB" id="A0A5C4XDY8"/>
<feature type="domain" description="ABC transmembrane type-1" evidence="8">
    <location>
        <begin position="87"/>
        <end position="299"/>
    </location>
</feature>
<evidence type="ECO:0000256" key="7">
    <source>
        <dbReference type="RuleBase" id="RU363032"/>
    </source>
</evidence>
<dbReference type="RefSeq" id="WP_139678144.1">
    <property type="nucleotide sequence ID" value="NZ_VDMN01000005.1"/>
</dbReference>
<keyword evidence="3" id="KW-1003">Cell membrane</keyword>
<dbReference type="SUPFAM" id="SSF161098">
    <property type="entry name" value="MetI-like"/>
    <property type="match status" value="1"/>
</dbReference>
<dbReference type="Gene3D" id="1.10.3720.10">
    <property type="entry name" value="MetI-like"/>
    <property type="match status" value="1"/>
</dbReference>
<evidence type="ECO:0000313" key="10">
    <source>
        <dbReference type="Proteomes" id="UP000311605"/>
    </source>
</evidence>
<comment type="subcellular location">
    <subcellularLocation>
        <location evidence="1 7">Cell membrane</location>
        <topology evidence="1 7">Multi-pass membrane protein</topology>
    </subcellularLocation>
</comment>
<dbReference type="InterPro" id="IPR000515">
    <property type="entry name" value="MetI-like"/>
</dbReference>
<keyword evidence="2 7" id="KW-0813">Transport</keyword>
<keyword evidence="4 7" id="KW-0812">Transmembrane</keyword>
<dbReference type="OrthoDB" id="9805108at2"/>
<evidence type="ECO:0000256" key="3">
    <source>
        <dbReference type="ARBA" id="ARBA00022475"/>
    </source>
</evidence>
<evidence type="ECO:0000313" key="9">
    <source>
        <dbReference type="EMBL" id="TNM61696.1"/>
    </source>
</evidence>
<name>A0A5C4XDY8_9HYPH</name>